<proteinExistence type="predicted"/>
<dbReference type="InterPro" id="IPR032514">
    <property type="entry name" value="GtaA_central"/>
</dbReference>
<evidence type="ECO:0000256" key="2">
    <source>
        <dbReference type="SAM" id="SignalP"/>
    </source>
</evidence>
<dbReference type="SUPFAM" id="SSF48208">
    <property type="entry name" value="Six-hairpin glycosidases"/>
    <property type="match status" value="1"/>
</dbReference>
<dbReference type="AlphaFoldDB" id="A0A2P7YDB4"/>
<gene>
    <name evidence="5" type="ORF">B9Z65_8287</name>
</gene>
<protein>
    <submittedName>
        <fullName evidence="5">Transketolase</fullName>
    </submittedName>
</protein>
<name>A0A2P7YDB4_9PEZI</name>
<dbReference type="EMBL" id="NHZQ01000447">
    <property type="protein sequence ID" value="PSK33961.1"/>
    <property type="molecule type" value="Genomic_DNA"/>
</dbReference>
<feature type="compositionally biased region" description="Low complexity" evidence="1">
    <location>
        <begin position="236"/>
        <end position="267"/>
    </location>
</feature>
<keyword evidence="2" id="KW-0732">Signal</keyword>
<evidence type="ECO:0000256" key="1">
    <source>
        <dbReference type="SAM" id="MobiDB-lite"/>
    </source>
</evidence>
<accession>A0A2P7YDB4</accession>
<keyword evidence="6" id="KW-1185">Reference proteome</keyword>
<reference evidence="5 6" key="1">
    <citation type="submission" date="2017-05" db="EMBL/GenBank/DDBJ databases">
        <title>Draft genome sequence of Elsinoe australis.</title>
        <authorList>
            <person name="Cheng Q."/>
        </authorList>
    </citation>
    <scope>NUCLEOTIDE SEQUENCE [LARGE SCALE GENOMIC DNA]</scope>
    <source>
        <strain evidence="5 6">NL1</strain>
    </source>
</reference>
<dbReference type="Pfam" id="PF17168">
    <property type="entry name" value="DUF5127"/>
    <property type="match status" value="2"/>
</dbReference>
<dbReference type="InterPro" id="IPR033433">
    <property type="entry name" value="GtaA_N"/>
</dbReference>
<evidence type="ECO:0000259" key="4">
    <source>
        <dbReference type="Pfam" id="PF17168"/>
    </source>
</evidence>
<feature type="domain" description="Glutaminase A N-terminal" evidence="4">
    <location>
        <begin position="104"/>
        <end position="181"/>
    </location>
</feature>
<feature type="chain" id="PRO_5015158034" evidence="2">
    <location>
        <begin position="19"/>
        <end position="775"/>
    </location>
</feature>
<evidence type="ECO:0000313" key="5">
    <source>
        <dbReference type="EMBL" id="PSK33961.1"/>
    </source>
</evidence>
<sequence length="775" mass="84041">MFSETILTLFALAQLAVGQSTFTPARPPAIPLAAKSPYLSCWQLAGSDSGNGGYLAGQWPTFWNGQVTAWTGLIRVDGVTYIWMGNPAGNLTLASQTSFEYTSTRSIFKQNVNGQVDITATFLSPVTPDDYMRSSLISSYLQVEVASADGQEHDIQLYTDISAEWISGDRSAIAQWDYNVAQTGAQPAQSTVAGGQWTGTDDVKAFGTRTSYDGWRAAVAHPTDAARRFKPGHRNPSAAATTASPTDGNSTATATAGPPTPTTSSGGIAYHRVFRQTQLEFSEVSDQTEYGDWYYMTADTSSLSHQSGADVDVRGQFVTAGNLTDAADSNFRAINNAFPVFGFAIDLGSVGSTASSSLFTINLNQEDVIVFEGANGNQTLPNLRNSYFTSDLEANTFFYNDYSNAQSTANDFDDKVSSASVAAAGQDYATLTTLSTRQAFATLQFAGTTDQTLLFMKEISSDGNINTVDVIFPWHPIALYTNPTLLKFLLEPLFINQEAGRWPFAFAIHDIGSHYPNATGHSDGNAEQQPLEECGNMIIMSLAYTQRTNDVAWLQSHYTILKQWAGFLIDEALIPADQISTDDFAGSLANQTNLALKGIIGIQAMSTIANLTSNPTDAANYTSIATSYINQWLTLSASNTTPPHTTLNYGNSSSYNLLYNLYASRLLSQGDFVPQQIYDQQSAFYPTVALEYGVPLDTRHTYTKLDWETWVAAIASTETRDLFLSKIVTWINQTPTGYPLTDLYETISGDYPAGINFIARPVVGGNFAILALPGQ</sequence>
<comment type="caution">
    <text evidence="5">The sequence shown here is derived from an EMBL/GenBank/DDBJ whole genome shotgun (WGS) entry which is preliminary data.</text>
</comment>
<feature type="region of interest" description="Disordered" evidence="1">
    <location>
        <begin position="224"/>
        <end position="268"/>
    </location>
</feature>
<dbReference type="Pfam" id="PF16335">
    <property type="entry name" value="GtaA_6_Hairpin"/>
    <property type="match status" value="1"/>
</dbReference>
<evidence type="ECO:0000259" key="3">
    <source>
        <dbReference type="Pfam" id="PF16335"/>
    </source>
</evidence>
<organism evidence="5 6">
    <name type="scientific">Elsinoe australis</name>
    <dbReference type="NCBI Taxonomy" id="40998"/>
    <lineage>
        <taxon>Eukaryota</taxon>
        <taxon>Fungi</taxon>
        <taxon>Dikarya</taxon>
        <taxon>Ascomycota</taxon>
        <taxon>Pezizomycotina</taxon>
        <taxon>Dothideomycetes</taxon>
        <taxon>Dothideomycetidae</taxon>
        <taxon>Myriangiales</taxon>
        <taxon>Elsinoaceae</taxon>
        <taxon>Elsinoe</taxon>
    </lineage>
</organism>
<dbReference type="Proteomes" id="UP000243723">
    <property type="component" value="Unassembled WGS sequence"/>
</dbReference>
<dbReference type="PANTHER" id="PTHR31987">
    <property type="entry name" value="GLUTAMINASE A-RELATED"/>
    <property type="match status" value="1"/>
</dbReference>
<dbReference type="InterPro" id="IPR052743">
    <property type="entry name" value="Glutaminase_GtaA"/>
</dbReference>
<dbReference type="STRING" id="40998.A0A2P7YDB4"/>
<dbReference type="InterPro" id="IPR008928">
    <property type="entry name" value="6-hairpin_glycosidase_sf"/>
</dbReference>
<dbReference type="OrthoDB" id="431715at2759"/>
<dbReference type="GO" id="GO:0005975">
    <property type="term" value="P:carbohydrate metabolic process"/>
    <property type="evidence" value="ECO:0007669"/>
    <property type="project" value="InterPro"/>
</dbReference>
<feature type="domain" description="Glutaminase A central" evidence="3">
    <location>
        <begin position="425"/>
        <end position="770"/>
    </location>
</feature>
<dbReference type="PANTHER" id="PTHR31987:SF1">
    <property type="entry name" value="GLUTAMINASE A"/>
    <property type="match status" value="1"/>
</dbReference>
<evidence type="ECO:0000313" key="6">
    <source>
        <dbReference type="Proteomes" id="UP000243723"/>
    </source>
</evidence>
<feature type="domain" description="Glutaminase A N-terminal" evidence="4">
    <location>
        <begin position="262"/>
        <end position="418"/>
    </location>
</feature>
<feature type="signal peptide" evidence="2">
    <location>
        <begin position="1"/>
        <end position="18"/>
    </location>
</feature>